<dbReference type="Pfam" id="PF03544">
    <property type="entry name" value="TonB_C"/>
    <property type="match status" value="1"/>
</dbReference>
<organism evidence="11 12">
    <name type="scientific">Pseudopedobacter beijingensis</name>
    <dbReference type="NCBI Taxonomy" id="1207056"/>
    <lineage>
        <taxon>Bacteria</taxon>
        <taxon>Pseudomonadati</taxon>
        <taxon>Bacteroidota</taxon>
        <taxon>Sphingobacteriia</taxon>
        <taxon>Sphingobacteriales</taxon>
        <taxon>Sphingobacteriaceae</taxon>
        <taxon>Pseudopedobacter</taxon>
    </lineage>
</organism>
<evidence type="ECO:0000256" key="9">
    <source>
        <dbReference type="ARBA" id="ARBA00023136"/>
    </source>
</evidence>
<keyword evidence="9" id="KW-0472">Membrane</keyword>
<evidence type="ECO:0000313" key="12">
    <source>
        <dbReference type="Proteomes" id="UP001597118"/>
    </source>
</evidence>
<evidence type="ECO:0000256" key="8">
    <source>
        <dbReference type="ARBA" id="ARBA00022989"/>
    </source>
</evidence>
<dbReference type="SUPFAM" id="SSF74653">
    <property type="entry name" value="TolA/TonB C-terminal domain"/>
    <property type="match status" value="1"/>
</dbReference>
<protein>
    <submittedName>
        <fullName evidence="11">TonB family protein</fullName>
    </submittedName>
</protein>
<dbReference type="RefSeq" id="WP_379662468.1">
    <property type="nucleotide sequence ID" value="NZ_JBHUDG010000014.1"/>
</dbReference>
<dbReference type="Gene3D" id="2.20.110.10">
    <property type="entry name" value="Histone H3 K4-specific methyltransferase SET7/9 N-terminal domain"/>
    <property type="match status" value="1"/>
</dbReference>
<evidence type="ECO:0000259" key="10">
    <source>
        <dbReference type="PROSITE" id="PS52015"/>
    </source>
</evidence>
<reference evidence="12" key="1">
    <citation type="journal article" date="2019" name="Int. J. Syst. Evol. Microbiol.">
        <title>The Global Catalogue of Microorganisms (GCM) 10K type strain sequencing project: providing services to taxonomists for standard genome sequencing and annotation.</title>
        <authorList>
            <consortium name="The Broad Institute Genomics Platform"/>
            <consortium name="The Broad Institute Genome Sequencing Center for Infectious Disease"/>
            <person name="Wu L."/>
            <person name="Ma J."/>
        </authorList>
    </citation>
    <scope>NUCLEOTIDE SEQUENCE [LARGE SCALE GENOMIC DNA]</scope>
    <source>
        <strain evidence="12">CCUG 53762</strain>
    </source>
</reference>
<evidence type="ECO:0000313" key="11">
    <source>
        <dbReference type="EMBL" id="MFD1630090.1"/>
    </source>
</evidence>
<evidence type="ECO:0000256" key="5">
    <source>
        <dbReference type="ARBA" id="ARBA00022519"/>
    </source>
</evidence>
<dbReference type="EMBL" id="JBHUDG010000014">
    <property type="protein sequence ID" value="MFD1630090.1"/>
    <property type="molecule type" value="Genomic_DNA"/>
</dbReference>
<keyword evidence="12" id="KW-1185">Reference proteome</keyword>
<keyword evidence="4" id="KW-1003">Cell membrane</keyword>
<dbReference type="InterPro" id="IPR051045">
    <property type="entry name" value="TonB-dependent_transducer"/>
</dbReference>
<dbReference type="Gene3D" id="3.90.930.1">
    <property type="match status" value="1"/>
</dbReference>
<evidence type="ECO:0000256" key="3">
    <source>
        <dbReference type="ARBA" id="ARBA00022448"/>
    </source>
</evidence>
<dbReference type="Proteomes" id="UP001597118">
    <property type="component" value="Unassembled WGS sequence"/>
</dbReference>
<evidence type="ECO:0000256" key="7">
    <source>
        <dbReference type="ARBA" id="ARBA00022927"/>
    </source>
</evidence>
<keyword evidence="8" id="KW-1133">Transmembrane helix</keyword>
<proteinExistence type="inferred from homology"/>
<dbReference type="PANTHER" id="PTHR33446:SF2">
    <property type="entry name" value="PROTEIN TONB"/>
    <property type="match status" value="1"/>
</dbReference>
<evidence type="ECO:0000256" key="2">
    <source>
        <dbReference type="ARBA" id="ARBA00006555"/>
    </source>
</evidence>
<evidence type="ECO:0000256" key="1">
    <source>
        <dbReference type="ARBA" id="ARBA00004383"/>
    </source>
</evidence>
<dbReference type="InterPro" id="IPR037682">
    <property type="entry name" value="TonB_C"/>
</dbReference>
<comment type="subcellular location">
    <subcellularLocation>
        <location evidence="1">Cell inner membrane</location>
        <topology evidence="1">Single-pass membrane protein</topology>
        <orientation evidence="1">Periplasmic side</orientation>
    </subcellularLocation>
</comment>
<comment type="caution">
    <text evidence="11">The sequence shown here is derived from an EMBL/GenBank/DDBJ whole genome shotgun (WGS) entry which is preliminary data.</text>
</comment>
<accession>A0ABW4IBF9</accession>
<evidence type="ECO:0000256" key="6">
    <source>
        <dbReference type="ARBA" id="ARBA00022692"/>
    </source>
</evidence>
<comment type="similarity">
    <text evidence="2">Belongs to the TonB family.</text>
</comment>
<dbReference type="InterPro" id="IPR006260">
    <property type="entry name" value="TonB/TolA_C"/>
</dbReference>
<keyword evidence="5" id="KW-0997">Cell inner membrane</keyword>
<dbReference type="NCBIfam" id="TIGR01352">
    <property type="entry name" value="tonB_Cterm"/>
    <property type="match status" value="1"/>
</dbReference>
<gene>
    <name evidence="11" type="ORF">ACFSAH_09385</name>
</gene>
<keyword evidence="7" id="KW-0653">Protein transport</keyword>
<evidence type="ECO:0000256" key="4">
    <source>
        <dbReference type="ARBA" id="ARBA00022475"/>
    </source>
</evidence>
<dbReference type="PANTHER" id="PTHR33446">
    <property type="entry name" value="PROTEIN TONB-RELATED"/>
    <property type="match status" value="1"/>
</dbReference>
<keyword evidence="3" id="KW-0813">Transport</keyword>
<feature type="domain" description="TonB C-terminal" evidence="10">
    <location>
        <begin position="220"/>
        <end position="311"/>
    </location>
</feature>
<sequence>MKNLLFTLLFITSNITAQEVVQQKTIKTTTGKSYVRTITTTSSPDRFEFTEVYEDGFLSRKGYLSSYNPFKQVGEEVSFYRSGNIKLKQYKNGKESVGKRTAYYDNGTIREEGEYLKPSNSEFLDYPEYLVSQISDSLGNNLLDKSGSGKVNLTFANGDILRGEYKNGKKEGEFYELYKEKEETYIENYLDGIFISGVFTDKAGKKNSYEKKAVFPSFKGGNTAFYSWLSSQLSYPTNMRRQNIQGKVLVSFYIDKDGKLQSPTIRKGIVNGDELEQEALRVMEKSPKWNPGLFRGKAVRVNYSVPIIFKL</sequence>
<name>A0ABW4IBF9_9SPHI</name>
<dbReference type="Gene3D" id="3.30.1150.10">
    <property type="match status" value="1"/>
</dbReference>
<keyword evidence="6" id="KW-0812">Transmembrane</keyword>
<dbReference type="SUPFAM" id="SSF82185">
    <property type="entry name" value="Histone H3 K4-specific methyltransferase SET7/9 N-terminal domain"/>
    <property type="match status" value="1"/>
</dbReference>
<dbReference type="PROSITE" id="PS52015">
    <property type="entry name" value="TONB_CTD"/>
    <property type="match status" value="1"/>
</dbReference>